<proteinExistence type="predicted"/>
<dbReference type="KEGG" id="zpl:ZBT109_1973"/>
<protein>
    <recommendedName>
        <fullName evidence="2">DNA polymerase III subunit delta'</fullName>
        <ecNumber evidence="1">2.7.7.7</ecNumber>
    </recommendedName>
</protein>
<dbReference type="InterPro" id="IPR027417">
    <property type="entry name" value="P-loop_NTPase"/>
</dbReference>
<keyword evidence="6" id="KW-0239">DNA-directed DNA polymerase</keyword>
<dbReference type="AlphaFoldDB" id="A0A348HGG7"/>
<gene>
    <name evidence="9" type="ORF">ZBT109_1973</name>
</gene>
<comment type="catalytic activity">
    <reaction evidence="7">
        <text>DNA(n) + a 2'-deoxyribonucleoside 5'-triphosphate = DNA(n+1) + diphosphate</text>
        <dbReference type="Rhea" id="RHEA:22508"/>
        <dbReference type="Rhea" id="RHEA-COMP:17339"/>
        <dbReference type="Rhea" id="RHEA-COMP:17340"/>
        <dbReference type="ChEBI" id="CHEBI:33019"/>
        <dbReference type="ChEBI" id="CHEBI:61560"/>
        <dbReference type="ChEBI" id="CHEBI:173112"/>
        <dbReference type="EC" id="2.7.7.7"/>
    </reaction>
</comment>
<dbReference type="Proteomes" id="UP000267342">
    <property type="component" value="Chromosome"/>
</dbReference>
<dbReference type="InterPro" id="IPR050238">
    <property type="entry name" value="DNA_Rep/Repair_Clamp_Loader"/>
</dbReference>
<dbReference type="EMBL" id="AP018933">
    <property type="protein sequence ID" value="BBG30719.1"/>
    <property type="molecule type" value="Genomic_DNA"/>
</dbReference>
<keyword evidence="3" id="KW-0808">Transferase</keyword>
<dbReference type="GO" id="GO:0003677">
    <property type="term" value="F:DNA binding"/>
    <property type="evidence" value="ECO:0007669"/>
    <property type="project" value="InterPro"/>
</dbReference>
<evidence type="ECO:0000256" key="7">
    <source>
        <dbReference type="ARBA" id="ARBA00049244"/>
    </source>
</evidence>
<evidence type="ECO:0000313" key="10">
    <source>
        <dbReference type="Proteomes" id="UP000267342"/>
    </source>
</evidence>
<evidence type="ECO:0000256" key="4">
    <source>
        <dbReference type="ARBA" id="ARBA00022695"/>
    </source>
</evidence>
<dbReference type="GO" id="GO:0006261">
    <property type="term" value="P:DNA-templated DNA replication"/>
    <property type="evidence" value="ECO:0007669"/>
    <property type="project" value="TreeGrafter"/>
</dbReference>
<sequence length="349" mass="38754">MSELATLLQGAPAEMMMKVDTLLPWQQSYWHDFQHALANGRLPHALLLAGASGLGKQALAAAMGAHLLCERRDTLAAEQISCGQCHSCMMRKAGSHPDLLVVAPAEQAKLIRIDAVRAVNDFMAQTAQQGGYRVIMLSGADAMTVGAANALLKTLEEPGERTLFVLTSDLPSRVLPTILSRCQRWTLAHPPYQACAAWLTAQLDDADEAQFWWRIADGAPLRAVRCGRGDWRQLRQKMIELFDALVRGAEPAAEAARLDKQPLLDVLDIGIAWLEDLIRLGLSGDERGVRNVDVLPLYRQAVKNGRVRDWYRLLDYAHEQRRLLMAGSNPNPMLVLESWLIRWAALLRS</sequence>
<dbReference type="InterPro" id="IPR015199">
    <property type="entry name" value="DNA_pol_III_delta_C"/>
</dbReference>
<keyword evidence="4" id="KW-0548">Nucleotidyltransferase</keyword>
<dbReference type="PANTHER" id="PTHR11669:SF8">
    <property type="entry name" value="DNA POLYMERASE III SUBUNIT DELTA"/>
    <property type="match status" value="1"/>
</dbReference>
<organism evidence="9 10">
    <name type="scientific">Zymobacter palmae</name>
    <dbReference type="NCBI Taxonomy" id="33074"/>
    <lineage>
        <taxon>Bacteria</taxon>
        <taxon>Pseudomonadati</taxon>
        <taxon>Pseudomonadota</taxon>
        <taxon>Gammaproteobacteria</taxon>
        <taxon>Oceanospirillales</taxon>
        <taxon>Halomonadaceae</taxon>
        <taxon>Zymobacter group</taxon>
        <taxon>Zymobacter</taxon>
    </lineage>
</organism>
<keyword evidence="5" id="KW-0235">DNA replication</keyword>
<dbReference type="EC" id="2.7.7.7" evidence="1"/>
<accession>A0A348HGG7</accession>
<dbReference type="GO" id="GO:0008408">
    <property type="term" value="F:3'-5' exonuclease activity"/>
    <property type="evidence" value="ECO:0007669"/>
    <property type="project" value="InterPro"/>
</dbReference>
<reference evidence="9 10" key="1">
    <citation type="submission" date="2018-09" db="EMBL/GenBank/DDBJ databases">
        <title>Zymobacter palmae IAM14233 (=T109) whole genome analysis.</title>
        <authorList>
            <person name="Yanase H."/>
        </authorList>
    </citation>
    <scope>NUCLEOTIDE SEQUENCE [LARGE SCALE GENOMIC DNA]</scope>
    <source>
        <strain evidence="9 10">IAM14233</strain>
    </source>
</reference>
<dbReference type="SUPFAM" id="SSF52540">
    <property type="entry name" value="P-loop containing nucleoside triphosphate hydrolases"/>
    <property type="match status" value="1"/>
</dbReference>
<feature type="domain" description="DNA polymerase III delta subunit C-terminal" evidence="8">
    <location>
        <begin position="232"/>
        <end position="343"/>
    </location>
</feature>
<name>A0A348HGG7_9GAMM</name>
<keyword evidence="10" id="KW-1185">Reference proteome</keyword>
<evidence type="ECO:0000313" key="9">
    <source>
        <dbReference type="EMBL" id="BBG30719.1"/>
    </source>
</evidence>
<evidence type="ECO:0000256" key="5">
    <source>
        <dbReference type="ARBA" id="ARBA00022705"/>
    </source>
</evidence>
<dbReference type="InterPro" id="IPR004622">
    <property type="entry name" value="DNA_pol_HolB"/>
</dbReference>
<evidence type="ECO:0000259" key="8">
    <source>
        <dbReference type="Pfam" id="PF09115"/>
    </source>
</evidence>
<dbReference type="PANTHER" id="PTHR11669">
    <property type="entry name" value="REPLICATION FACTOR C / DNA POLYMERASE III GAMMA-TAU SUBUNIT"/>
    <property type="match status" value="1"/>
</dbReference>
<evidence type="ECO:0000256" key="1">
    <source>
        <dbReference type="ARBA" id="ARBA00012417"/>
    </source>
</evidence>
<dbReference type="Pfam" id="PF13177">
    <property type="entry name" value="DNA_pol3_delta2"/>
    <property type="match status" value="1"/>
</dbReference>
<dbReference type="GO" id="GO:0003887">
    <property type="term" value="F:DNA-directed DNA polymerase activity"/>
    <property type="evidence" value="ECO:0007669"/>
    <property type="project" value="UniProtKB-KW"/>
</dbReference>
<evidence type="ECO:0000256" key="2">
    <source>
        <dbReference type="ARBA" id="ARBA00014363"/>
    </source>
</evidence>
<dbReference type="Gene3D" id="1.20.272.10">
    <property type="match status" value="1"/>
</dbReference>
<dbReference type="Pfam" id="PF09115">
    <property type="entry name" value="DNApol3-delta_C"/>
    <property type="match status" value="1"/>
</dbReference>
<dbReference type="STRING" id="1123510.GCA_000620025_01136"/>
<dbReference type="NCBIfam" id="TIGR00678">
    <property type="entry name" value="holB"/>
    <property type="match status" value="1"/>
</dbReference>
<dbReference type="NCBIfam" id="NF004310">
    <property type="entry name" value="PRK05707.1"/>
    <property type="match status" value="1"/>
</dbReference>
<evidence type="ECO:0000256" key="6">
    <source>
        <dbReference type="ARBA" id="ARBA00022932"/>
    </source>
</evidence>
<dbReference type="Gene3D" id="3.40.50.300">
    <property type="entry name" value="P-loop containing nucleotide triphosphate hydrolases"/>
    <property type="match status" value="1"/>
</dbReference>
<evidence type="ECO:0000256" key="3">
    <source>
        <dbReference type="ARBA" id="ARBA00022679"/>
    </source>
</evidence>
<dbReference type="GO" id="GO:0009360">
    <property type="term" value="C:DNA polymerase III complex"/>
    <property type="evidence" value="ECO:0007669"/>
    <property type="project" value="InterPro"/>
</dbReference>